<dbReference type="STRING" id="1291518.A0A0D9NL05"/>
<evidence type="ECO:0000259" key="2">
    <source>
        <dbReference type="Pfam" id="PF14420"/>
    </source>
</evidence>
<dbReference type="PANTHER" id="PTHR38788:SF3">
    <property type="entry name" value="CLR5 DOMAIN-CONTAINING PROTEIN"/>
    <property type="match status" value="1"/>
</dbReference>
<evidence type="ECO:0000313" key="3">
    <source>
        <dbReference type="EMBL" id="KJK74762.1"/>
    </source>
</evidence>
<feature type="region of interest" description="Disordered" evidence="1">
    <location>
        <begin position="237"/>
        <end position="269"/>
    </location>
</feature>
<dbReference type="Proteomes" id="UP000054544">
    <property type="component" value="Unassembled WGS sequence"/>
</dbReference>
<keyword evidence="4" id="KW-1185">Reference proteome</keyword>
<name>A0A0D9NL05_METAN</name>
<dbReference type="PANTHER" id="PTHR38788">
    <property type="entry name" value="CLR5 DOMAIN-CONTAINING PROTEIN"/>
    <property type="match status" value="1"/>
</dbReference>
<dbReference type="InterPro" id="IPR025676">
    <property type="entry name" value="Clr5_dom"/>
</dbReference>
<feature type="domain" description="Clr5" evidence="2">
    <location>
        <begin position="132"/>
        <end position="184"/>
    </location>
</feature>
<accession>A0A0D9NL05</accession>
<dbReference type="EMBL" id="KE384755">
    <property type="protein sequence ID" value="KJK74762.1"/>
    <property type="molecule type" value="Genomic_DNA"/>
</dbReference>
<dbReference type="Gene3D" id="1.25.40.10">
    <property type="entry name" value="Tetratricopeptide repeat domain"/>
    <property type="match status" value="1"/>
</dbReference>
<feature type="region of interest" description="Disordered" evidence="1">
    <location>
        <begin position="1"/>
        <end position="43"/>
    </location>
</feature>
<dbReference type="AlphaFoldDB" id="A0A0D9NL05"/>
<feature type="region of interest" description="Disordered" evidence="1">
    <location>
        <begin position="97"/>
        <end position="134"/>
    </location>
</feature>
<evidence type="ECO:0000256" key="1">
    <source>
        <dbReference type="SAM" id="MobiDB-lite"/>
    </source>
</evidence>
<feature type="compositionally biased region" description="Polar residues" evidence="1">
    <location>
        <begin position="20"/>
        <end position="37"/>
    </location>
</feature>
<feature type="compositionally biased region" description="Polar residues" evidence="1">
    <location>
        <begin position="99"/>
        <end position="109"/>
    </location>
</feature>
<protein>
    <recommendedName>
        <fullName evidence="2">Clr5 domain-containing protein</fullName>
    </recommendedName>
</protein>
<evidence type="ECO:0000313" key="4">
    <source>
        <dbReference type="Proteomes" id="UP000054544"/>
    </source>
</evidence>
<dbReference type="InterPro" id="IPR011990">
    <property type="entry name" value="TPR-like_helical_dom_sf"/>
</dbReference>
<dbReference type="Pfam" id="PF14420">
    <property type="entry name" value="Clr5"/>
    <property type="match status" value="1"/>
</dbReference>
<sequence>MTSQTPGRGQRNELNPAWPRNSQPQMNSGSASGTLSSWGAGPSAEQTFAGYQYSSTLARHQHLNSTHLVSSSYEPADTGAHPSLPPLHAHRQVEFAGFPNSQDGSNRHSSVAGALPKTPAAKRKIRARQPAPDEWQHHKSTIELLYLRQNLSLADTMTEMSATHQFYATEKMYKDKFKQWKWSKNLPKDMAMAMLNKAKQRQPKQTIFQWGNQTWTIERIKKTHGKFADQSESHFLESYPTPQDATCETPYTPGITDTPNAPEETQGHDGDPVLACGVAADAATMPSRTIDEGPFPLNLNQASAADLTSAVKAALDADGKGNEEEAELGLRDALSCSSRLLSPTHRETVKIGYLLASFYANKGRKVDTDDILNWMTNKHLTRFGLHHPKTVAHVFRIISLLRLWLRHGDAESLIYRLLESQKDPEEYHLLLQNTTRPDTVSKEFIGDLLASGDVDRLGATLDVLEALAIDSDNHEFLQGLLPQIIETCDGFQQTHGKQAIQSRCILAEILVKGAQYESARNTLRGGGRHLKQQIEAKSPMEPPTLKLLQRVAFTFLEANDPETCDKVLERVAAVVDANVGVERDGPYDIVATEFLISTASGLQARCTWERGRPWVERALSLSYSLFGRCDGQTKRLEKILETGNIEGSWDPKKAELEDFMNNTGKELVIRVYSS</sequence>
<reference evidence="4" key="1">
    <citation type="journal article" date="2014" name="BMC Genomics">
        <title>The genome sequence of the biocontrol fungus Metarhizium anisopliae and comparative genomics of Metarhizium species.</title>
        <authorList>
            <person name="Pattemore J.A."/>
            <person name="Hane J.K."/>
            <person name="Williams A.H."/>
            <person name="Wilson B.A."/>
            <person name="Stodart B.J."/>
            <person name="Ash G.J."/>
        </authorList>
    </citation>
    <scope>NUCLEOTIDE SEQUENCE [LARGE SCALE GENOMIC DNA]</scope>
    <source>
        <strain evidence="4">BRIP 53293</strain>
    </source>
</reference>
<proteinExistence type="predicted"/>
<organism evidence="3 4">
    <name type="scientific">Metarhizium anisopliae BRIP 53293</name>
    <dbReference type="NCBI Taxonomy" id="1291518"/>
    <lineage>
        <taxon>Eukaryota</taxon>
        <taxon>Fungi</taxon>
        <taxon>Dikarya</taxon>
        <taxon>Ascomycota</taxon>
        <taxon>Pezizomycotina</taxon>
        <taxon>Sordariomycetes</taxon>
        <taxon>Hypocreomycetidae</taxon>
        <taxon>Hypocreales</taxon>
        <taxon>Clavicipitaceae</taxon>
        <taxon>Metarhizium</taxon>
    </lineage>
</organism>
<gene>
    <name evidence="3" type="ORF">H634G_10075</name>
</gene>